<dbReference type="KEGG" id="malk:MalAC0309_2287"/>
<evidence type="ECO:0000256" key="2">
    <source>
        <dbReference type="PIRSR" id="PIRSR600888-1"/>
    </source>
</evidence>
<accession>A0A0U5BBL4</accession>
<dbReference type="AlphaFoldDB" id="A0A0U5BBL4"/>
<dbReference type="GO" id="GO:0008830">
    <property type="term" value="F:dTDP-4-dehydrorhamnose 3,5-epimerase activity"/>
    <property type="evidence" value="ECO:0007669"/>
    <property type="project" value="InterPro"/>
</dbReference>
<dbReference type="GO" id="GO:0000271">
    <property type="term" value="P:polysaccharide biosynthetic process"/>
    <property type="evidence" value="ECO:0007669"/>
    <property type="project" value="TreeGrafter"/>
</dbReference>
<reference evidence="4 5" key="2">
    <citation type="submission" date="2016-01" db="EMBL/GenBank/DDBJ databases">
        <title>Microcella alkaliphila JAM AC0309 whole genome shotgun sequence.</title>
        <authorList>
            <person name="Kurata A."/>
            <person name="Hirose Y."/>
            <person name="Kishimoto N."/>
            <person name="Kobayashi T."/>
        </authorList>
    </citation>
    <scope>NUCLEOTIDE SEQUENCE [LARGE SCALE GENOMIC DNA]</scope>
    <source>
        <strain evidence="4 5">JAM AC0309</strain>
    </source>
</reference>
<sequence>MVNVDALAIADSFLIESPMFEDERGSFSETFLTDVLQDSAGHRFTPRQANTSVSHRGVLRGVHFADVPTGQAKYVSVARGAIIDFIVDIRVGSPTYGQWDSVVLQADKRRSVYLAEGRGHAFLELEDNSTVTYLVSGVYRPAHEHGISPLDAELALVIPDAVGAPLLSPKDAAAPTLRKAQEQGLLPRWDECVAWYRREGGDR</sequence>
<feature type="site" description="Participates in a stacking interaction with the thymidine ring of dTDP-4-oxo-6-deoxyglucose" evidence="3">
    <location>
        <position position="139"/>
    </location>
</feature>
<feature type="active site" description="Proton acceptor" evidence="2">
    <location>
        <position position="63"/>
    </location>
</feature>
<dbReference type="GO" id="GO:0005829">
    <property type="term" value="C:cytosol"/>
    <property type="evidence" value="ECO:0007669"/>
    <property type="project" value="TreeGrafter"/>
</dbReference>
<dbReference type="InterPro" id="IPR000888">
    <property type="entry name" value="RmlC-like"/>
</dbReference>
<dbReference type="PANTHER" id="PTHR21047:SF2">
    <property type="entry name" value="THYMIDINE DIPHOSPHO-4-KETO-RHAMNOSE 3,5-EPIMERASE"/>
    <property type="match status" value="1"/>
</dbReference>
<dbReference type="Pfam" id="PF00908">
    <property type="entry name" value="dTDP_sugar_isom"/>
    <property type="match status" value="1"/>
</dbReference>
<dbReference type="GO" id="GO:0019305">
    <property type="term" value="P:dTDP-rhamnose biosynthetic process"/>
    <property type="evidence" value="ECO:0007669"/>
    <property type="project" value="TreeGrafter"/>
</dbReference>
<evidence type="ECO:0000313" key="4">
    <source>
        <dbReference type="EMBL" id="BAU33129.1"/>
    </source>
</evidence>
<dbReference type="PANTHER" id="PTHR21047">
    <property type="entry name" value="DTDP-6-DEOXY-D-GLUCOSE-3,5 EPIMERASE"/>
    <property type="match status" value="1"/>
</dbReference>
<dbReference type="SUPFAM" id="SSF51182">
    <property type="entry name" value="RmlC-like cupins"/>
    <property type="match status" value="1"/>
</dbReference>
<comment type="similarity">
    <text evidence="1">Belongs to the dTDP-4-dehydrorhamnose 3,5-epimerase family.</text>
</comment>
<dbReference type="EMBL" id="AP017315">
    <property type="protein sequence ID" value="BAU33129.1"/>
    <property type="molecule type" value="Genomic_DNA"/>
</dbReference>
<dbReference type="Gene3D" id="2.60.120.10">
    <property type="entry name" value="Jelly Rolls"/>
    <property type="match status" value="1"/>
</dbReference>
<dbReference type="Proteomes" id="UP000218965">
    <property type="component" value="Chromosome"/>
</dbReference>
<gene>
    <name evidence="4" type="ORF">MalAC0309_2287</name>
</gene>
<evidence type="ECO:0000256" key="3">
    <source>
        <dbReference type="PIRSR" id="PIRSR600888-3"/>
    </source>
</evidence>
<reference evidence="5" key="1">
    <citation type="submission" date="2015-12" db="EMBL/GenBank/DDBJ databases">
        <authorList>
            <person name="Shamseldin A."/>
            <person name="Moawad H."/>
            <person name="Abd El-Rahim W.M."/>
            <person name="Sadowsky M.J."/>
        </authorList>
    </citation>
    <scope>NUCLEOTIDE SEQUENCE [LARGE SCALE GENOMIC DNA]</scope>
    <source>
        <strain evidence="5">JAM AC0309</strain>
    </source>
</reference>
<evidence type="ECO:0000313" key="5">
    <source>
        <dbReference type="Proteomes" id="UP000218965"/>
    </source>
</evidence>
<evidence type="ECO:0000256" key="1">
    <source>
        <dbReference type="ARBA" id="ARBA00010154"/>
    </source>
</evidence>
<proteinExistence type="inferred from homology"/>
<protein>
    <submittedName>
        <fullName evidence="4">Putative dTDP-4-dehydrorhamnose 3,5-epimerase</fullName>
    </submittedName>
</protein>
<dbReference type="InterPro" id="IPR014710">
    <property type="entry name" value="RmlC-like_jellyroll"/>
</dbReference>
<organism evidence="4 5">
    <name type="scientific">Microcella alkaliphila</name>
    <dbReference type="NCBI Taxonomy" id="279828"/>
    <lineage>
        <taxon>Bacteria</taxon>
        <taxon>Bacillati</taxon>
        <taxon>Actinomycetota</taxon>
        <taxon>Actinomycetes</taxon>
        <taxon>Micrococcales</taxon>
        <taxon>Microbacteriaceae</taxon>
        <taxon>Microcella</taxon>
    </lineage>
</organism>
<dbReference type="RefSeq" id="WP_096422775.1">
    <property type="nucleotide sequence ID" value="NZ_AP017315.1"/>
</dbReference>
<dbReference type="CDD" id="cd00438">
    <property type="entry name" value="cupin_RmlC"/>
    <property type="match status" value="1"/>
</dbReference>
<dbReference type="InterPro" id="IPR011051">
    <property type="entry name" value="RmlC_Cupin_sf"/>
</dbReference>
<name>A0A0U5BBL4_9MICO</name>
<feature type="active site" description="Proton donor" evidence="2">
    <location>
        <position position="133"/>
    </location>
</feature>
<dbReference type="OrthoDB" id="9800680at2"/>